<dbReference type="EMBL" id="VLTK01000020">
    <property type="protein sequence ID" value="TSI12204.1"/>
    <property type="molecule type" value="Genomic_DNA"/>
</dbReference>
<organism evidence="4 5">
    <name type="scientific">Brevibacterium aurantiacum</name>
    <dbReference type="NCBI Taxonomy" id="273384"/>
    <lineage>
        <taxon>Bacteria</taxon>
        <taxon>Bacillati</taxon>
        <taxon>Actinomycetota</taxon>
        <taxon>Actinomycetes</taxon>
        <taxon>Micrococcales</taxon>
        <taxon>Brevibacteriaceae</taxon>
        <taxon>Brevibacterium</taxon>
    </lineage>
</organism>
<sequence>MTDQNEIIAAQAENVDRGLSIDLDNGTQHTVQSISQSYPTTVDDLWDACTNSERLERWFAPVSGNLELGGRYDIEGNASGTVTACEPPQSYSITWEFGGDSSQVTVSVEEDGDRARMTLEHSHSAEAGSDFWTQFGPGATGVGWDLAFLGLALHLMAGTGRPEDEEAFIQSEAGEMFVRESSRRWGEASAEEGTPEADATAAAERTTGFYLGQPPA</sequence>
<evidence type="ECO:0000313" key="5">
    <source>
        <dbReference type="Proteomes" id="UP000316406"/>
    </source>
</evidence>
<comment type="caution">
    <text evidence="4">The sequence shown here is derived from an EMBL/GenBank/DDBJ whole genome shotgun (WGS) entry which is preliminary data.</text>
</comment>
<accession>A0A556C414</accession>
<name>A0A556C414_BREAU</name>
<feature type="domain" description="Activator of Hsp90 ATPase homologue 1/2-like C-terminal" evidence="3">
    <location>
        <begin position="40"/>
        <end position="126"/>
    </location>
</feature>
<dbReference type="InterPro" id="IPR023393">
    <property type="entry name" value="START-like_dom_sf"/>
</dbReference>
<dbReference type="InterPro" id="IPR013538">
    <property type="entry name" value="ASHA1/2-like_C"/>
</dbReference>
<feature type="region of interest" description="Disordered" evidence="2">
    <location>
        <begin position="179"/>
        <end position="216"/>
    </location>
</feature>
<evidence type="ECO:0000256" key="2">
    <source>
        <dbReference type="SAM" id="MobiDB-lite"/>
    </source>
</evidence>
<dbReference type="Gene3D" id="3.30.530.20">
    <property type="match status" value="1"/>
</dbReference>
<keyword evidence="5" id="KW-1185">Reference proteome</keyword>
<feature type="compositionally biased region" description="Low complexity" evidence="2">
    <location>
        <begin position="196"/>
        <end position="207"/>
    </location>
</feature>
<dbReference type="Proteomes" id="UP000316406">
    <property type="component" value="Unassembled WGS sequence"/>
</dbReference>
<dbReference type="RefSeq" id="WP_143924446.1">
    <property type="nucleotide sequence ID" value="NZ_VLTK01000020.1"/>
</dbReference>
<reference evidence="4 5" key="1">
    <citation type="submission" date="2019-07" db="EMBL/GenBank/DDBJ databases">
        <title>Draft genome sequence of Brevibacterium aurantiacum XU54 isolated from Xinjiang China.</title>
        <authorList>
            <person name="Xu X."/>
        </authorList>
    </citation>
    <scope>NUCLEOTIDE SEQUENCE [LARGE SCALE GENOMIC DNA]</scope>
    <source>
        <strain evidence="4 5">XU54</strain>
    </source>
</reference>
<dbReference type="CDD" id="cd08899">
    <property type="entry name" value="SRPBCC_CalC_Aha1-like_6"/>
    <property type="match status" value="1"/>
</dbReference>
<gene>
    <name evidence="4" type="ORF">FO013_20640</name>
</gene>
<evidence type="ECO:0000259" key="3">
    <source>
        <dbReference type="Pfam" id="PF08327"/>
    </source>
</evidence>
<dbReference type="OrthoDB" id="8117292at2"/>
<protein>
    <submittedName>
        <fullName evidence="4">SRPBCC family protein</fullName>
    </submittedName>
</protein>
<dbReference type="AlphaFoldDB" id="A0A556C414"/>
<dbReference type="Pfam" id="PF08327">
    <property type="entry name" value="AHSA1"/>
    <property type="match status" value="1"/>
</dbReference>
<dbReference type="SUPFAM" id="SSF55961">
    <property type="entry name" value="Bet v1-like"/>
    <property type="match status" value="1"/>
</dbReference>
<evidence type="ECO:0000256" key="1">
    <source>
        <dbReference type="ARBA" id="ARBA00006817"/>
    </source>
</evidence>
<proteinExistence type="inferred from homology"/>
<comment type="similarity">
    <text evidence="1">Belongs to the AHA1 family.</text>
</comment>
<evidence type="ECO:0000313" key="4">
    <source>
        <dbReference type="EMBL" id="TSI12204.1"/>
    </source>
</evidence>